<organism evidence="1 2">
    <name type="scientific">Mesotoga prima</name>
    <dbReference type="NCBI Taxonomy" id="1184387"/>
    <lineage>
        <taxon>Bacteria</taxon>
        <taxon>Thermotogati</taxon>
        <taxon>Thermotogota</taxon>
        <taxon>Thermotogae</taxon>
        <taxon>Kosmotogales</taxon>
        <taxon>Kosmotogaceae</taxon>
        <taxon>Mesotoga</taxon>
    </lineage>
</organism>
<evidence type="ECO:0008006" key="3">
    <source>
        <dbReference type="Google" id="ProtNLM"/>
    </source>
</evidence>
<dbReference type="Proteomes" id="UP000054092">
    <property type="component" value="Unassembled WGS sequence"/>
</dbReference>
<name>A0A101HPZ6_9BACT</name>
<reference evidence="2" key="1">
    <citation type="journal article" date="2015" name="MBio">
        <title>Genome-Resolved Metagenomic Analysis Reveals Roles for Candidate Phyla and Other Microbial Community Members in Biogeochemical Transformations in Oil Reservoirs.</title>
        <authorList>
            <person name="Hu P."/>
            <person name="Tom L."/>
            <person name="Singh A."/>
            <person name="Thomas B.C."/>
            <person name="Baker B.J."/>
            <person name="Piceno Y.M."/>
            <person name="Andersen G.L."/>
            <person name="Banfield J.F."/>
        </authorList>
    </citation>
    <scope>NUCLEOTIDE SEQUENCE [LARGE SCALE GENOMIC DNA]</scope>
</reference>
<dbReference type="EMBL" id="LGGP01000131">
    <property type="protein sequence ID" value="KUK80623.1"/>
    <property type="molecule type" value="Genomic_DNA"/>
</dbReference>
<sequence length="314" mass="36288">MKYDKRTIGQLASELGFVRDTYEKTLRLVEVLQFIDSDTLLSESLALKGGTAINLMIMQLPRLSVDIDLDYCRSLSRDTMIEDRSVIIDKIILFMNASDYKHSDKSKRHYSLESHVFEYANSGGARDNIKIEINFSMRVHVLPLEIRRTTIPGVVQEVRSRCVSPIEILSSKIVALLTRGATRDLYDVNKMISLLSLTERDKELLRKCALFYFTICNTGIPESLDLGAHKSISKYRIRTELLPVLRRAEKIDLDEMLCSVERFLSELLVFTGKERAFIDKFRKHEYDPELLFDESEIVERIRSHPMAIWKTNEA</sequence>
<dbReference type="Gene3D" id="3.10.450.620">
    <property type="entry name" value="JHP933, nucleotidyltransferase-like core domain"/>
    <property type="match status" value="1"/>
</dbReference>
<protein>
    <recommendedName>
        <fullName evidence="3">Nucleotidyl transferase AbiEii/AbiGii toxin family protein</fullName>
    </recommendedName>
</protein>
<proteinExistence type="predicted"/>
<dbReference type="InterPro" id="IPR014942">
    <property type="entry name" value="AbiEii"/>
</dbReference>
<comment type="caution">
    <text evidence="1">The sequence shown here is derived from an EMBL/GenBank/DDBJ whole genome shotgun (WGS) entry which is preliminary data.</text>
</comment>
<dbReference type="PATRIC" id="fig|1184387.3.peg.1263"/>
<evidence type="ECO:0000313" key="2">
    <source>
        <dbReference type="Proteomes" id="UP000054092"/>
    </source>
</evidence>
<accession>A0A101HPZ6</accession>
<dbReference type="Pfam" id="PF08843">
    <property type="entry name" value="AbiEii"/>
    <property type="match status" value="1"/>
</dbReference>
<evidence type="ECO:0000313" key="1">
    <source>
        <dbReference type="EMBL" id="KUK80623.1"/>
    </source>
</evidence>
<gene>
    <name evidence="1" type="ORF">XD94_0870</name>
</gene>
<dbReference type="AlphaFoldDB" id="A0A101HPZ6"/>